<accession>A0A0C3EU70</accession>
<proteinExistence type="predicted"/>
<evidence type="ECO:0000313" key="1">
    <source>
        <dbReference type="EMBL" id="KIM76060.1"/>
    </source>
</evidence>
<gene>
    <name evidence="1" type="ORF">PILCRDRAFT_826713</name>
</gene>
<evidence type="ECO:0000313" key="2">
    <source>
        <dbReference type="Proteomes" id="UP000054166"/>
    </source>
</evidence>
<dbReference type="InParanoid" id="A0A0C3EU70"/>
<reference evidence="1 2" key="1">
    <citation type="submission" date="2014-04" db="EMBL/GenBank/DDBJ databases">
        <authorList>
            <consortium name="DOE Joint Genome Institute"/>
            <person name="Kuo A."/>
            <person name="Tarkka M."/>
            <person name="Buscot F."/>
            <person name="Kohler A."/>
            <person name="Nagy L.G."/>
            <person name="Floudas D."/>
            <person name="Copeland A."/>
            <person name="Barry K.W."/>
            <person name="Cichocki N."/>
            <person name="Veneault-Fourrey C."/>
            <person name="LaButti K."/>
            <person name="Lindquist E.A."/>
            <person name="Lipzen A."/>
            <person name="Lundell T."/>
            <person name="Morin E."/>
            <person name="Murat C."/>
            <person name="Sun H."/>
            <person name="Tunlid A."/>
            <person name="Henrissat B."/>
            <person name="Grigoriev I.V."/>
            <person name="Hibbett D.S."/>
            <person name="Martin F."/>
            <person name="Nordberg H.P."/>
            <person name="Cantor M.N."/>
            <person name="Hua S.X."/>
        </authorList>
    </citation>
    <scope>NUCLEOTIDE SEQUENCE [LARGE SCALE GENOMIC DNA]</scope>
    <source>
        <strain evidence="1 2">F 1598</strain>
    </source>
</reference>
<keyword evidence="2" id="KW-1185">Reference proteome</keyword>
<name>A0A0C3EU70_PILCF</name>
<sequence length="187" mass="20887">MTPRPAQPLTFTFSAFDSDTMLLMPPQTSADLSPMYNITVSLDLNPFVPLSYVTTVRRGATQAGDIVGSFELSINQKRAFVTVRNVAKRLADVMWNVHGSSERYWDWFISDVNLRWDCRSTLDDGSPMCVCYHAPSSDQVATFVPPPLDTTPPGPAAVLTVFPDGWEWFDQILLSALVIERKRGLEV</sequence>
<protein>
    <submittedName>
        <fullName evidence="1">Uncharacterized protein</fullName>
    </submittedName>
</protein>
<organism evidence="1 2">
    <name type="scientific">Piloderma croceum (strain F 1598)</name>
    <dbReference type="NCBI Taxonomy" id="765440"/>
    <lineage>
        <taxon>Eukaryota</taxon>
        <taxon>Fungi</taxon>
        <taxon>Dikarya</taxon>
        <taxon>Basidiomycota</taxon>
        <taxon>Agaricomycotina</taxon>
        <taxon>Agaricomycetes</taxon>
        <taxon>Agaricomycetidae</taxon>
        <taxon>Atheliales</taxon>
        <taxon>Atheliaceae</taxon>
        <taxon>Piloderma</taxon>
    </lineage>
</organism>
<dbReference type="Proteomes" id="UP000054166">
    <property type="component" value="Unassembled WGS sequence"/>
</dbReference>
<dbReference type="OrthoDB" id="3002966at2759"/>
<dbReference type="AlphaFoldDB" id="A0A0C3EU70"/>
<dbReference type="EMBL" id="KN833039">
    <property type="protein sequence ID" value="KIM76060.1"/>
    <property type="molecule type" value="Genomic_DNA"/>
</dbReference>
<dbReference type="HOGENOM" id="CLU_094652_0_0_1"/>
<reference evidence="2" key="2">
    <citation type="submission" date="2015-01" db="EMBL/GenBank/DDBJ databases">
        <title>Evolutionary Origins and Diversification of the Mycorrhizal Mutualists.</title>
        <authorList>
            <consortium name="DOE Joint Genome Institute"/>
            <consortium name="Mycorrhizal Genomics Consortium"/>
            <person name="Kohler A."/>
            <person name="Kuo A."/>
            <person name="Nagy L.G."/>
            <person name="Floudas D."/>
            <person name="Copeland A."/>
            <person name="Barry K.W."/>
            <person name="Cichocki N."/>
            <person name="Veneault-Fourrey C."/>
            <person name="LaButti K."/>
            <person name="Lindquist E.A."/>
            <person name="Lipzen A."/>
            <person name="Lundell T."/>
            <person name="Morin E."/>
            <person name="Murat C."/>
            <person name="Riley R."/>
            <person name="Ohm R."/>
            <person name="Sun H."/>
            <person name="Tunlid A."/>
            <person name="Henrissat B."/>
            <person name="Grigoriev I.V."/>
            <person name="Hibbett D.S."/>
            <person name="Martin F."/>
        </authorList>
    </citation>
    <scope>NUCLEOTIDE SEQUENCE [LARGE SCALE GENOMIC DNA]</scope>
    <source>
        <strain evidence="2">F 1598</strain>
    </source>
</reference>